<dbReference type="AlphaFoldDB" id="A0A4Y2G0Z9"/>
<gene>
    <name evidence="2" type="ORF">AVEN_172239_1</name>
</gene>
<dbReference type="OrthoDB" id="10027956at2759"/>
<feature type="compositionally biased region" description="Polar residues" evidence="1">
    <location>
        <begin position="93"/>
        <end position="111"/>
    </location>
</feature>
<evidence type="ECO:0000313" key="2">
    <source>
        <dbReference type="EMBL" id="GBM47293.1"/>
    </source>
</evidence>
<dbReference type="EMBL" id="BGPR01001173">
    <property type="protein sequence ID" value="GBM47293.1"/>
    <property type="molecule type" value="Genomic_DNA"/>
</dbReference>
<reference evidence="2 3" key="1">
    <citation type="journal article" date="2019" name="Sci. Rep.">
        <title>Orb-weaving spider Araneus ventricosus genome elucidates the spidroin gene catalogue.</title>
        <authorList>
            <person name="Kono N."/>
            <person name="Nakamura H."/>
            <person name="Ohtoshi R."/>
            <person name="Moran D.A.P."/>
            <person name="Shinohara A."/>
            <person name="Yoshida Y."/>
            <person name="Fujiwara M."/>
            <person name="Mori M."/>
            <person name="Tomita M."/>
            <person name="Arakawa K."/>
        </authorList>
    </citation>
    <scope>NUCLEOTIDE SEQUENCE [LARGE SCALE GENOMIC DNA]</scope>
</reference>
<feature type="compositionally biased region" description="Low complexity" evidence="1">
    <location>
        <begin position="140"/>
        <end position="149"/>
    </location>
</feature>
<feature type="compositionally biased region" description="Low complexity" evidence="1">
    <location>
        <begin position="156"/>
        <end position="176"/>
    </location>
</feature>
<protein>
    <submittedName>
        <fullName evidence="2">Uncharacterized protein</fullName>
    </submittedName>
</protein>
<feature type="region of interest" description="Disordered" evidence="1">
    <location>
        <begin position="63"/>
        <end position="218"/>
    </location>
</feature>
<comment type="caution">
    <text evidence="2">The sequence shown here is derived from an EMBL/GenBank/DDBJ whole genome shotgun (WGS) entry which is preliminary data.</text>
</comment>
<sequence length="239" mass="26318">MKAGLHFPDISDLPATDFLILMTLNSESSFKSHLNRMSWGFDFSSVDNFDLAMAMNGNGQENGDGYIDHTFHTPSFGDEEFDIPPINLPPTTPGSDTNSSDVYGSTQPLSHQEQPTQQQQQQSANNNQQHLMSPPPQMSPSPCSQTSSMERIGPVMTAITTTPSPPTMMTSFSGSPQHHHQQQHHQASHVQQQQQQLSQHQQHQYGNHHPNDMYAADSSGKYDAATVSAVSCTTVCDSY</sequence>
<organism evidence="2 3">
    <name type="scientific">Araneus ventricosus</name>
    <name type="common">Orbweaver spider</name>
    <name type="synonym">Epeira ventricosa</name>
    <dbReference type="NCBI Taxonomy" id="182803"/>
    <lineage>
        <taxon>Eukaryota</taxon>
        <taxon>Metazoa</taxon>
        <taxon>Ecdysozoa</taxon>
        <taxon>Arthropoda</taxon>
        <taxon>Chelicerata</taxon>
        <taxon>Arachnida</taxon>
        <taxon>Araneae</taxon>
        <taxon>Araneomorphae</taxon>
        <taxon>Entelegynae</taxon>
        <taxon>Araneoidea</taxon>
        <taxon>Araneidae</taxon>
        <taxon>Araneus</taxon>
    </lineage>
</organism>
<feature type="compositionally biased region" description="Basic residues" evidence="1">
    <location>
        <begin position="177"/>
        <end position="187"/>
    </location>
</feature>
<keyword evidence="3" id="KW-1185">Reference proteome</keyword>
<evidence type="ECO:0000313" key="3">
    <source>
        <dbReference type="Proteomes" id="UP000499080"/>
    </source>
</evidence>
<evidence type="ECO:0000256" key="1">
    <source>
        <dbReference type="SAM" id="MobiDB-lite"/>
    </source>
</evidence>
<name>A0A4Y2G0Z9_ARAVE</name>
<proteinExistence type="predicted"/>
<dbReference type="Proteomes" id="UP000499080">
    <property type="component" value="Unassembled WGS sequence"/>
</dbReference>
<feature type="compositionally biased region" description="Low complexity" evidence="1">
    <location>
        <begin position="112"/>
        <end position="129"/>
    </location>
</feature>
<feature type="compositionally biased region" description="Low complexity" evidence="1">
    <location>
        <begin position="188"/>
        <end position="204"/>
    </location>
</feature>
<accession>A0A4Y2G0Z9</accession>